<proteinExistence type="predicted"/>
<evidence type="ECO:0008006" key="4">
    <source>
        <dbReference type="Google" id="ProtNLM"/>
    </source>
</evidence>
<feature type="region of interest" description="Disordered" evidence="1">
    <location>
        <begin position="32"/>
        <end position="99"/>
    </location>
</feature>
<reference evidence="3" key="1">
    <citation type="submission" date="2024-07" db="EMBL/GenBank/DDBJ databases">
        <title>Complete genome sequences of cellulolytic bacteria, Kitasatospora sp. CMC57 and Streptomyces sp. CMC78, isolated from Japanese agricultural soil.</title>
        <authorList>
            <person name="Hashimoto T."/>
            <person name="Ito M."/>
            <person name="Iwamoto M."/>
            <person name="Fukahori D."/>
            <person name="Shoda T."/>
            <person name="Sakoda M."/>
            <person name="Morohoshi T."/>
            <person name="Mitsuboshi M."/>
            <person name="Nishizawa T."/>
        </authorList>
    </citation>
    <scope>NUCLEOTIDE SEQUENCE</scope>
    <source>
        <strain evidence="3">CMC57</strain>
    </source>
</reference>
<evidence type="ECO:0000313" key="3">
    <source>
        <dbReference type="EMBL" id="BFP48437.1"/>
    </source>
</evidence>
<feature type="compositionally biased region" description="Polar residues" evidence="1">
    <location>
        <begin position="169"/>
        <end position="178"/>
    </location>
</feature>
<name>A0AB33K0V2_9ACTN</name>
<dbReference type="AlphaFoldDB" id="A0AB33K0V2"/>
<feature type="chain" id="PRO_5044338918" description="Lipoprotein" evidence="2">
    <location>
        <begin position="31"/>
        <end position="191"/>
    </location>
</feature>
<sequence length="191" mass="19252">MDQKTAVTPPRLRRAVGAAALLLALGTATACGSGVTSTASTSSPAPSASASGPSASPSTPDPRPSSPPKQSAEPTPAETPPGIAAGEPDPSGKLPANSYRVDGLRLSVTFYGGICEKYGLKLDESKPGTVLAKVVVTEPRKAGTECAALAKQQEVSADLKAPLGGRTVFDQSTNQELPRSQGPDPVGGPQH</sequence>
<feature type="signal peptide" evidence="2">
    <location>
        <begin position="1"/>
        <end position="30"/>
    </location>
</feature>
<dbReference type="PROSITE" id="PS51257">
    <property type="entry name" value="PROKAR_LIPOPROTEIN"/>
    <property type="match status" value="1"/>
</dbReference>
<protein>
    <recommendedName>
        <fullName evidence="4">Lipoprotein</fullName>
    </recommendedName>
</protein>
<evidence type="ECO:0000256" key="1">
    <source>
        <dbReference type="SAM" id="MobiDB-lite"/>
    </source>
</evidence>
<dbReference type="RefSeq" id="WP_407990659.1">
    <property type="nucleotide sequence ID" value="NZ_AP035881.2"/>
</dbReference>
<keyword evidence="2" id="KW-0732">Signal</keyword>
<dbReference type="EMBL" id="AP035881">
    <property type="protein sequence ID" value="BFP48437.1"/>
    <property type="molecule type" value="Genomic_DNA"/>
</dbReference>
<feature type="region of interest" description="Disordered" evidence="1">
    <location>
        <begin position="162"/>
        <end position="191"/>
    </location>
</feature>
<feature type="compositionally biased region" description="Low complexity" evidence="1">
    <location>
        <begin position="32"/>
        <end position="58"/>
    </location>
</feature>
<accession>A0AB33K0V2</accession>
<evidence type="ECO:0000256" key="2">
    <source>
        <dbReference type="SAM" id="SignalP"/>
    </source>
</evidence>
<organism evidence="3">
    <name type="scientific">Kitasatospora sp. CMC57</name>
    <dbReference type="NCBI Taxonomy" id="3231513"/>
    <lineage>
        <taxon>Bacteria</taxon>
        <taxon>Bacillati</taxon>
        <taxon>Actinomycetota</taxon>
        <taxon>Actinomycetes</taxon>
        <taxon>Kitasatosporales</taxon>
        <taxon>Streptomycetaceae</taxon>
        <taxon>Kitasatospora</taxon>
    </lineage>
</organism>
<gene>
    <name evidence="3" type="ORF">KCMC57_48050</name>
</gene>